<accession>A0A0A8ZVB0</accession>
<evidence type="ECO:0000313" key="1">
    <source>
        <dbReference type="EMBL" id="JAD42761.1"/>
    </source>
</evidence>
<dbReference type="EMBL" id="GBRH01255134">
    <property type="protein sequence ID" value="JAD42761.1"/>
    <property type="molecule type" value="Transcribed_RNA"/>
</dbReference>
<dbReference type="AlphaFoldDB" id="A0A0A8ZVB0"/>
<proteinExistence type="predicted"/>
<reference evidence="1" key="2">
    <citation type="journal article" date="2015" name="Data Brief">
        <title>Shoot transcriptome of the giant reed, Arundo donax.</title>
        <authorList>
            <person name="Barrero R.A."/>
            <person name="Guerrero F.D."/>
            <person name="Moolhuijzen P."/>
            <person name="Goolsby J.A."/>
            <person name="Tidwell J."/>
            <person name="Bellgard S.E."/>
            <person name="Bellgard M.I."/>
        </authorList>
    </citation>
    <scope>NUCLEOTIDE SEQUENCE</scope>
    <source>
        <tissue evidence="1">Shoot tissue taken approximately 20 cm above the soil surface</tissue>
    </source>
</reference>
<reference evidence="1" key="1">
    <citation type="submission" date="2014-09" db="EMBL/GenBank/DDBJ databases">
        <authorList>
            <person name="Magalhaes I.L.F."/>
            <person name="Oliveira U."/>
            <person name="Santos F.R."/>
            <person name="Vidigal T.H.D.A."/>
            <person name="Brescovit A.D."/>
            <person name="Santos A.J."/>
        </authorList>
    </citation>
    <scope>NUCLEOTIDE SEQUENCE</scope>
    <source>
        <tissue evidence="1">Shoot tissue taken approximately 20 cm above the soil surface</tissue>
    </source>
</reference>
<name>A0A0A8ZVB0_ARUDO</name>
<sequence>MVYKVDLKICYLRLIVLVLLRSELSMRHFFFSCCQHATTMWSTSFLFL</sequence>
<protein>
    <submittedName>
        <fullName evidence="1">Uncharacterized protein</fullName>
    </submittedName>
</protein>
<organism evidence="1">
    <name type="scientific">Arundo donax</name>
    <name type="common">Giant reed</name>
    <name type="synonym">Donax arundinaceus</name>
    <dbReference type="NCBI Taxonomy" id="35708"/>
    <lineage>
        <taxon>Eukaryota</taxon>
        <taxon>Viridiplantae</taxon>
        <taxon>Streptophyta</taxon>
        <taxon>Embryophyta</taxon>
        <taxon>Tracheophyta</taxon>
        <taxon>Spermatophyta</taxon>
        <taxon>Magnoliopsida</taxon>
        <taxon>Liliopsida</taxon>
        <taxon>Poales</taxon>
        <taxon>Poaceae</taxon>
        <taxon>PACMAD clade</taxon>
        <taxon>Arundinoideae</taxon>
        <taxon>Arundineae</taxon>
        <taxon>Arundo</taxon>
    </lineage>
</organism>